<organism evidence="1 2">
    <name type="scientific">Laccaria amethystina LaAM-08-1</name>
    <dbReference type="NCBI Taxonomy" id="1095629"/>
    <lineage>
        <taxon>Eukaryota</taxon>
        <taxon>Fungi</taxon>
        <taxon>Dikarya</taxon>
        <taxon>Basidiomycota</taxon>
        <taxon>Agaricomycotina</taxon>
        <taxon>Agaricomycetes</taxon>
        <taxon>Agaricomycetidae</taxon>
        <taxon>Agaricales</taxon>
        <taxon>Agaricineae</taxon>
        <taxon>Hydnangiaceae</taxon>
        <taxon>Laccaria</taxon>
    </lineage>
</organism>
<dbReference type="HOGENOM" id="CLU_111218_0_0_1"/>
<accession>A0A0C9WP67</accession>
<dbReference type="Proteomes" id="UP000054477">
    <property type="component" value="Unassembled WGS sequence"/>
</dbReference>
<reference evidence="2" key="2">
    <citation type="submission" date="2015-01" db="EMBL/GenBank/DDBJ databases">
        <title>Evolutionary Origins and Diversification of the Mycorrhizal Mutualists.</title>
        <authorList>
            <consortium name="DOE Joint Genome Institute"/>
            <consortium name="Mycorrhizal Genomics Consortium"/>
            <person name="Kohler A."/>
            <person name="Kuo A."/>
            <person name="Nagy L.G."/>
            <person name="Floudas D."/>
            <person name="Copeland A."/>
            <person name="Barry K.W."/>
            <person name="Cichocki N."/>
            <person name="Veneault-Fourrey C."/>
            <person name="LaButti K."/>
            <person name="Lindquist E.A."/>
            <person name="Lipzen A."/>
            <person name="Lundell T."/>
            <person name="Morin E."/>
            <person name="Murat C."/>
            <person name="Riley R."/>
            <person name="Ohm R."/>
            <person name="Sun H."/>
            <person name="Tunlid A."/>
            <person name="Henrissat B."/>
            <person name="Grigoriev I.V."/>
            <person name="Hibbett D.S."/>
            <person name="Martin F."/>
        </authorList>
    </citation>
    <scope>NUCLEOTIDE SEQUENCE [LARGE SCALE GENOMIC DNA]</scope>
    <source>
        <strain evidence="2">LaAM-08-1</strain>
    </source>
</reference>
<dbReference type="AlphaFoldDB" id="A0A0C9WP67"/>
<proteinExistence type="predicted"/>
<evidence type="ECO:0000313" key="1">
    <source>
        <dbReference type="EMBL" id="KIJ99694.1"/>
    </source>
</evidence>
<protein>
    <submittedName>
        <fullName evidence="1">Uncharacterized protein</fullName>
    </submittedName>
</protein>
<gene>
    <name evidence="1" type="ORF">K443DRAFT_101767</name>
</gene>
<name>A0A0C9WP67_9AGAR</name>
<sequence length="219" mass="22987">MSASFSGGSFCVLILSRNEGFKCSRNNWGRIGFSTDPVKTYPARLANEVKYMFTVLSQVMYLSSDPSKSFGVRHFSPLPLVGAVSVITCSGNVGFWGSTVSVSIGVPGNSGVSCVLWVLEIAGDPPLGVVRLLKGECRGLSPVILCLDVVGTGVDDPVTGVCDAGGLLPSSALSYCSSPDVKVSCLSCSCLDSDSELSGALNVRLAPLWAAVVSFYRRR</sequence>
<keyword evidence="2" id="KW-1185">Reference proteome</keyword>
<evidence type="ECO:0000313" key="2">
    <source>
        <dbReference type="Proteomes" id="UP000054477"/>
    </source>
</evidence>
<dbReference type="EMBL" id="KN838641">
    <property type="protein sequence ID" value="KIJ99694.1"/>
    <property type="molecule type" value="Genomic_DNA"/>
</dbReference>
<dbReference type="OrthoDB" id="3106082at2759"/>
<reference evidence="1 2" key="1">
    <citation type="submission" date="2014-04" db="EMBL/GenBank/DDBJ databases">
        <authorList>
            <consortium name="DOE Joint Genome Institute"/>
            <person name="Kuo A."/>
            <person name="Kohler A."/>
            <person name="Nagy L.G."/>
            <person name="Floudas D."/>
            <person name="Copeland A."/>
            <person name="Barry K.W."/>
            <person name="Cichocki N."/>
            <person name="Veneault-Fourrey C."/>
            <person name="LaButti K."/>
            <person name="Lindquist E.A."/>
            <person name="Lipzen A."/>
            <person name="Lundell T."/>
            <person name="Morin E."/>
            <person name="Murat C."/>
            <person name="Sun H."/>
            <person name="Tunlid A."/>
            <person name="Henrissat B."/>
            <person name="Grigoriev I.V."/>
            <person name="Hibbett D.S."/>
            <person name="Martin F."/>
            <person name="Nordberg H.P."/>
            <person name="Cantor M.N."/>
            <person name="Hua S.X."/>
        </authorList>
    </citation>
    <scope>NUCLEOTIDE SEQUENCE [LARGE SCALE GENOMIC DNA]</scope>
    <source>
        <strain evidence="1 2">LaAM-08-1</strain>
    </source>
</reference>